<dbReference type="Proteomes" id="UP000823388">
    <property type="component" value="Chromosome 2K"/>
</dbReference>
<dbReference type="EMBL" id="CM029039">
    <property type="protein sequence ID" value="KAG2641277.1"/>
    <property type="molecule type" value="Genomic_DNA"/>
</dbReference>
<gene>
    <name evidence="1" type="ORF">PVAP13_2KG168100</name>
</gene>
<name>A0A8T0W3W2_PANVG</name>
<comment type="caution">
    <text evidence="1">The sequence shown here is derived from an EMBL/GenBank/DDBJ whole genome shotgun (WGS) entry which is preliminary data.</text>
</comment>
<accession>A0A8T0W3W2</accession>
<evidence type="ECO:0000313" key="2">
    <source>
        <dbReference type="Proteomes" id="UP000823388"/>
    </source>
</evidence>
<protein>
    <submittedName>
        <fullName evidence="1">Uncharacterized protein</fullName>
    </submittedName>
</protein>
<reference evidence="1" key="1">
    <citation type="submission" date="2020-05" db="EMBL/GenBank/DDBJ databases">
        <title>WGS assembly of Panicum virgatum.</title>
        <authorList>
            <person name="Lovell J.T."/>
            <person name="Jenkins J."/>
            <person name="Shu S."/>
            <person name="Juenger T.E."/>
            <person name="Schmutz J."/>
        </authorList>
    </citation>
    <scope>NUCLEOTIDE SEQUENCE</scope>
    <source>
        <strain evidence="1">AP13</strain>
    </source>
</reference>
<organism evidence="1 2">
    <name type="scientific">Panicum virgatum</name>
    <name type="common">Blackwell switchgrass</name>
    <dbReference type="NCBI Taxonomy" id="38727"/>
    <lineage>
        <taxon>Eukaryota</taxon>
        <taxon>Viridiplantae</taxon>
        <taxon>Streptophyta</taxon>
        <taxon>Embryophyta</taxon>
        <taxon>Tracheophyta</taxon>
        <taxon>Spermatophyta</taxon>
        <taxon>Magnoliopsida</taxon>
        <taxon>Liliopsida</taxon>
        <taxon>Poales</taxon>
        <taxon>Poaceae</taxon>
        <taxon>PACMAD clade</taxon>
        <taxon>Panicoideae</taxon>
        <taxon>Panicodae</taxon>
        <taxon>Paniceae</taxon>
        <taxon>Panicinae</taxon>
        <taxon>Panicum</taxon>
        <taxon>Panicum sect. Hiantes</taxon>
    </lineage>
</organism>
<evidence type="ECO:0000313" key="1">
    <source>
        <dbReference type="EMBL" id="KAG2641277.1"/>
    </source>
</evidence>
<sequence length="106" mass="11712">MGTGGIRDTKNVQDRPPLNSMTSVVSAGYHAPIHSVLSFSRQGRPELLFFSEQDSSSDCWLLRSYLDMPVRLLCACMILKTMSLYSTTLLPCNGLEDAPGNRQSTQ</sequence>
<dbReference type="AlphaFoldDB" id="A0A8T0W3W2"/>
<proteinExistence type="predicted"/>
<keyword evidence="2" id="KW-1185">Reference proteome</keyword>